<reference evidence="2 3" key="1">
    <citation type="journal article" date="2021" name="Comput. Struct. Biotechnol. J.">
        <title>De novo genome assembly of the potent medicinal plant Rehmannia glutinosa using nanopore technology.</title>
        <authorList>
            <person name="Ma L."/>
            <person name="Dong C."/>
            <person name="Song C."/>
            <person name="Wang X."/>
            <person name="Zheng X."/>
            <person name="Niu Y."/>
            <person name="Chen S."/>
            <person name="Feng W."/>
        </authorList>
    </citation>
    <scope>NUCLEOTIDE SEQUENCE [LARGE SCALE GENOMIC DNA]</scope>
    <source>
        <strain evidence="2">DH-2019</strain>
    </source>
</reference>
<keyword evidence="1" id="KW-1133">Transmembrane helix</keyword>
<proteinExistence type="predicted"/>
<accession>A0ABR0UEF6</accession>
<sequence length="134" mass="13677">MSTTPPPPPPPLTSIYTAGKSASVSHNLSSVGLGYAIAIALGFLVLFSTIAKRKLGKRHRLLDLLVRVQGGGDAADVAGLQALFSRDVCGRVAEAQRVVSCVSELAAAYAAVDAIAGGGAALSVLRWAETMTDG</sequence>
<feature type="transmembrane region" description="Helical" evidence="1">
    <location>
        <begin position="33"/>
        <end position="51"/>
    </location>
</feature>
<comment type="caution">
    <text evidence="2">The sequence shown here is derived from an EMBL/GenBank/DDBJ whole genome shotgun (WGS) entry which is preliminary data.</text>
</comment>
<keyword evidence="1" id="KW-0472">Membrane</keyword>
<keyword evidence="1" id="KW-0812">Transmembrane</keyword>
<dbReference type="Proteomes" id="UP001318860">
    <property type="component" value="Unassembled WGS sequence"/>
</dbReference>
<gene>
    <name evidence="2" type="ORF">DH2020_045681</name>
</gene>
<protein>
    <submittedName>
        <fullName evidence="2">Uncharacterized protein</fullName>
    </submittedName>
</protein>
<name>A0ABR0UEF6_REHGL</name>
<keyword evidence="3" id="KW-1185">Reference proteome</keyword>
<evidence type="ECO:0000313" key="3">
    <source>
        <dbReference type="Proteomes" id="UP001318860"/>
    </source>
</evidence>
<evidence type="ECO:0000313" key="2">
    <source>
        <dbReference type="EMBL" id="KAK6120585.1"/>
    </source>
</evidence>
<evidence type="ECO:0000256" key="1">
    <source>
        <dbReference type="SAM" id="Phobius"/>
    </source>
</evidence>
<organism evidence="2 3">
    <name type="scientific">Rehmannia glutinosa</name>
    <name type="common">Chinese foxglove</name>
    <dbReference type="NCBI Taxonomy" id="99300"/>
    <lineage>
        <taxon>Eukaryota</taxon>
        <taxon>Viridiplantae</taxon>
        <taxon>Streptophyta</taxon>
        <taxon>Embryophyta</taxon>
        <taxon>Tracheophyta</taxon>
        <taxon>Spermatophyta</taxon>
        <taxon>Magnoliopsida</taxon>
        <taxon>eudicotyledons</taxon>
        <taxon>Gunneridae</taxon>
        <taxon>Pentapetalae</taxon>
        <taxon>asterids</taxon>
        <taxon>lamiids</taxon>
        <taxon>Lamiales</taxon>
        <taxon>Orobanchaceae</taxon>
        <taxon>Rehmannieae</taxon>
        <taxon>Rehmannia</taxon>
    </lineage>
</organism>
<dbReference type="EMBL" id="JABTTQ020003052">
    <property type="protein sequence ID" value="KAK6120585.1"/>
    <property type="molecule type" value="Genomic_DNA"/>
</dbReference>